<keyword evidence="3" id="KW-0597">Phosphoprotein</keyword>
<evidence type="ECO:0000313" key="14">
    <source>
        <dbReference type="Proteomes" id="UP000807115"/>
    </source>
</evidence>
<dbReference type="InterPro" id="IPR036388">
    <property type="entry name" value="WH-like_DNA-bd_sf"/>
</dbReference>
<dbReference type="GO" id="GO:0005634">
    <property type="term" value="C:nucleus"/>
    <property type="evidence" value="ECO:0007669"/>
    <property type="project" value="UniProtKB-SubCell"/>
</dbReference>
<evidence type="ECO:0000256" key="11">
    <source>
        <dbReference type="SAM" id="MobiDB-lite"/>
    </source>
</evidence>
<dbReference type="GO" id="GO:0003700">
    <property type="term" value="F:DNA-binding transcription factor activity"/>
    <property type="evidence" value="ECO:0007669"/>
    <property type="project" value="InterPro"/>
</dbReference>
<evidence type="ECO:0000256" key="1">
    <source>
        <dbReference type="ARBA" id="ARBA00004123"/>
    </source>
</evidence>
<keyword evidence="7" id="KW-0804">Transcription</keyword>
<evidence type="ECO:0000259" key="12">
    <source>
        <dbReference type="SMART" id="SM00415"/>
    </source>
</evidence>
<evidence type="ECO:0000256" key="3">
    <source>
        <dbReference type="ARBA" id="ARBA00022553"/>
    </source>
</evidence>
<feature type="compositionally biased region" description="Low complexity" evidence="11">
    <location>
        <begin position="1"/>
        <end position="16"/>
    </location>
</feature>
<evidence type="ECO:0000256" key="5">
    <source>
        <dbReference type="ARBA" id="ARBA00023016"/>
    </source>
</evidence>
<keyword evidence="5" id="KW-0346">Stress response</keyword>
<comment type="function">
    <text evidence="9">Transcriptional regulator that specifically binds DNA of heat shock promoter elements (HSE).</text>
</comment>
<evidence type="ECO:0000256" key="2">
    <source>
        <dbReference type="ARBA" id="ARBA00011233"/>
    </source>
</evidence>
<organism evidence="13 14">
    <name type="scientific">Sorghum bicolor</name>
    <name type="common">Sorghum</name>
    <name type="synonym">Sorghum vulgare</name>
    <dbReference type="NCBI Taxonomy" id="4558"/>
    <lineage>
        <taxon>Eukaryota</taxon>
        <taxon>Viridiplantae</taxon>
        <taxon>Streptophyta</taxon>
        <taxon>Embryophyta</taxon>
        <taxon>Tracheophyta</taxon>
        <taxon>Spermatophyta</taxon>
        <taxon>Magnoliopsida</taxon>
        <taxon>Liliopsida</taxon>
        <taxon>Poales</taxon>
        <taxon>Poaceae</taxon>
        <taxon>PACMAD clade</taxon>
        <taxon>Panicoideae</taxon>
        <taxon>Andropogonodae</taxon>
        <taxon>Andropogoneae</taxon>
        <taxon>Sorghinae</taxon>
        <taxon>Sorghum</taxon>
    </lineage>
</organism>
<protein>
    <recommendedName>
        <fullName evidence="12">HSF-type DNA-binding domain-containing protein</fullName>
    </recommendedName>
</protein>
<evidence type="ECO:0000256" key="8">
    <source>
        <dbReference type="ARBA" id="ARBA00023242"/>
    </source>
</evidence>
<comment type="subunit">
    <text evidence="2">Homotrimer.</text>
</comment>
<sequence>MSPAKTPTEPTHQPTTQRDELIAAPAARPPRLRRMERPAVTVKQEEDDDDVVVVLDADGDAAGGHWPGAAGAAPAPAPEPWQTPAGSAVPPFLAKTFELVEDPATDGVISWGAARNSFVVWDPHAFSAGHLPRRFKHGNFSTFLRQLNTYGFRKVSPDRWEFAHAEFLAGQRPLLVNIQRRRGGGAAGSTASTPSSAGAGGGGDRDNSELKRLRRDREALARELTRLRREQEEARAQLLDMERRVRGTERRQEQCTASLARAVRSPAFLDGLLARRGQGGRGGAHVEAAGRKRRLLDAAAAATAPDAADVLAFEELALAAGAEVEAAAQISDAGNATDKMWYELLGGEQVEIDAEVDELVAAAAATEAAAEPWAEMDEKEVEELVAAAATAATEAEPWAEMDDEEVEELVQQIDCIGSTGP</sequence>
<evidence type="ECO:0000256" key="6">
    <source>
        <dbReference type="ARBA" id="ARBA00023125"/>
    </source>
</evidence>
<keyword evidence="6" id="KW-0238">DNA-binding</keyword>
<reference evidence="13" key="2">
    <citation type="submission" date="2020-10" db="EMBL/GenBank/DDBJ databases">
        <authorList>
            <person name="Cooper E.A."/>
            <person name="Brenton Z.W."/>
            <person name="Flinn B.S."/>
            <person name="Jenkins J."/>
            <person name="Shu S."/>
            <person name="Flowers D."/>
            <person name="Luo F."/>
            <person name="Wang Y."/>
            <person name="Xia P."/>
            <person name="Barry K."/>
            <person name="Daum C."/>
            <person name="Lipzen A."/>
            <person name="Yoshinaga Y."/>
            <person name="Schmutz J."/>
            <person name="Saski C."/>
            <person name="Vermerris W."/>
            <person name="Kresovich S."/>
        </authorList>
    </citation>
    <scope>NUCLEOTIDE SEQUENCE</scope>
</reference>
<dbReference type="PANTHER" id="PTHR10015">
    <property type="entry name" value="HEAT SHOCK TRANSCRIPTION FACTOR"/>
    <property type="match status" value="1"/>
</dbReference>
<comment type="similarity">
    <text evidence="10">Belongs to the HSF family. Class A subfamily.</text>
</comment>
<evidence type="ECO:0000256" key="9">
    <source>
        <dbReference type="ARBA" id="ARBA00055032"/>
    </source>
</evidence>
<evidence type="ECO:0000313" key="13">
    <source>
        <dbReference type="EMBL" id="KAG0514799.1"/>
    </source>
</evidence>
<name>A0A921Q3G2_SORBI</name>
<comment type="subcellular location">
    <subcellularLocation>
        <location evidence="1">Nucleus</location>
    </subcellularLocation>
</comment>
<dbReference type="Gene3D" id="1.10.10.10">
    <property type="entry name" value="Winged helix-like DNA-binding domain superfamily/Winged helix DNA-binding domain"/>
    <property type="match status" value="1"/>
</dbReference>
<feature type="domain" description="HSF-type DNA-binding" evidence="12">
    <location>
        <begin position="88"/>
        <end position="181"/>
    </location>
</feature>
<dbReference type="SUPFAM" id="SSF46785">
    <property type="entry name" value="Winged helix' DNA-binding domain"/>
    <property type="match status" value="1"/>
</dbReference>
<dbReference type="AlphaFoldDB" id="A0A921Q3G2"/>
<feature type="region of interest" description="Disordered" evidence="11">
    <location>
        <begin position="1"/>
        <end position="83"/>
    </location>
</feature>
<dbReference type="Pfam" id="PF00447">
    <property type="entry name" value="HSF_DNA-bind"/>
    <property type="match status" value="1"/>
</dbReference>
<dbReference type="EMBL" id="CM027689">
    <property type="protein sequence ID" value="KAG0514799.1"/>
    <property type="molecule type" value="Genomic_DNA"/>
</dbReference>
<proteinExistence type="inferred from homology"/>
<dbReference type="InterPro" id="IPR000232">
    <property type="entry name" value="HSF_DNA-bd"/>
</dbReference>
<dbReference type="GO" id="GO:0043565">
    <property type="term" value="F:sequence-specific DNA binding"/>
    <property type="evidence" value="ECO:0007669"/>
    <property type="project" value="InterPro"/>
</dbReference>
<gene>
    <name evidence="13" type="ORF">BDA96_10G224500</name>
</gene>
<feature type="region of interest" description="Disordered" evidence="11">
    <location>
        <begin position="183"/>
        <end position="211"/>
    </location>
</feature>
<keyword evidence="4" id="KW-0805">Transcription regulation</keyword>
<comment type="caution">
    <text evidence="13">The sequence shown here is derived from an EMBL/GenBank/DDBJ whole genome shotgun (WGS) entry which is preliminary data.</text>
</comment>
<evidence type="ECO:0000256" key="4">
    <source>
        <dbReference type="ARBA" id="ARBA00023015"/>
    </source>
</evidence>
<dbReference type="PANTHER" id="PTHR10015:SF338">
    <property type="entry name" value="HEAT STRESS TRANSCRIPTION FACTOR A-2"/>
    <property type="match status" value="1"/>
</dbReference>
<feature type="compositionally biased region" description="Low complexity" evidence="11">
    <location>
        <begin position="188"/>
        <end position="197"/>
    </location>
</feature>
<dbReference type="GO" id="GO:0009408">
    <property type="term" value="P:response to heat"/>
    <property type="evidence" value="ECO:0007669"/>
    <property type="project" value="UniProtKB-ARBA"/>
</dbReference>
<keyword evidence="8" id="KW-0539">Nucleus</keyword>
<accession>A0A921Q3G2</accession>
<dbReference type="PRINTS" id="PR00056">
    <property type="entry name" value="HSFDOMAIN"/>
</dbReference>
<dbReference type="SMART" id="SM00415">
    <property type="entry name" value="HSF"/>
    <property type="match status" value="1"/>
</dbReference>
<dbReference type="InterPro" id="IPR036390">
    <property type="entry name" value="WH_DNA-bd_sf"/>
</dbReference>
<evidence type="ECO:0000256" key="10">
    <source>
        <dbReference type="ARBA" id="ARBA00061350"/>
    </source>
</evidence>
<evidence type="ECO:0000256" key="7">
    <source>
        <dbReference type="ARBA" id="ARBA00023163"/>
    </source>
</evidence>
<reference evidence="13" key="1">
    <citation type="journal article" date="2019" name="BMC Genomics">
        <title>A new reference genome for Sorghum bicolor reveals high levels of sequence similarity between sweet and grain genotypes: implications for the genetics of sugar metabolism.</title>
        <authorList>
            <person name="Cooper E.A."/>
            <person name="Brenton Z.W."/>
            <person name="Flinn B.S."/>
            <person name="Jenkins J."/>
            <person name="Shu S."/>
            <person name="Flowers D."/>
            <person name="Luo F."/>
            <person name="Wang Y."/>
            <person name="Xia P."/>
            <person name="Barry K."/>
            <person name="Daum C."/>
            <person name="Lipzen A."/>
            <person name="Yoshinaga Y."/>
            <person name="Schmutz J."/>
            <person name="Saski C."/>
            <person name="Vermerris W."/>
            <person name="Kresovich S."/>
        </authorList>
    </citation>
    <scope>NUCLEOTIDE SEQUENCE</scope>
</reference>
<dbReference type="Proteomes" id="UP000807115">
    <property type="component" value="Chromosome 10"/>
</dbReference>
<dbReference type="FunFam" id="1.10.10.10:FF:000367">
    <property type="entry name" value="Heat stress transcription factor A-8"/>
    <property type="match status" value="1"/>
</dbReference>